<sequence>MAAHGEDDDERIVEATVEQVVAVAEQMVDLPWPDGDDSLPWVIDGLEGETLWLAHALPLASRATQAETRALVEPLVRLAGERWGARHHFDATRFTDDASTDPASYDRRSAVAGMVRALGADEAVWWRHREYAVVLVDSSHLPEAERRVAVLVLEADWLGRPGQEEEALASPLVADLLSGDTRRVISASWAVIATRDPEVLAPLVVARPAIERATADLDLGGALMSNEWHLRHALRRVELFAAGSCLCLAYPDHQTYDVEKEVERGHVRVVETVPNERQWVPDRICECTACGRRYQVEQGEYHYPWWAWRPVPDLSPAQVTEREASP</sequence>
<protein>
    <recommendedName>
        <fullName evidence="3">DUF3039 domain-containing protein</fullName>
    </recommendedName>
</protein>
<evidence type="ECO:0000313" key="1">
    <source>
        <dbReference type="EMBL" id="GAA5141155.1"/>
    </source>
</evidence>
<gene>
    <name evidence="1" type="ORF">GCM10023340_02380</name>
</gene>
<dbReference type="RefSeq" id="WP_345453573.1">
    <property type="nucleotide sequence ID" value="NZ_BAABKG010000001.1"/>
</dbReference>
<dbReference type="EMBL" id="BAABKG010000001">
    <property type="protein sequence ID" value="GAA5141155.1"/>
    <property type="molecule type" value="Genomic_DNA"/>
</dbReference>
<comment type="caution">
    <text evidence="1">The sequence shown here is derived from an EMBL/GenBank/DDBJ whole genome shotgun (WGS) entry which is preliminary data.</text>
</comment>
<reference evidence="2" key="1">
    <citation type="journal article" date="2019" name="Int. J. Syst. Evol. Microbiol.">
        <title>The Global Catalogue of Microorganisms (GCM) 10K type strain sequencing project: providing services to taxonomists for standard genome sequencing and annotation.</title>
        <authorList>
            <consortium name="The Broad Institute Genomics Platform"/>
            <consortium name="The Broad Institute Genome Sequencing Center for Infectious Disease"/>
            <person name="Wu L."/>
            <person name="Ma J."/>
        </authorList>
    </citation>
    <scope>NUCLEOTIDE SEQUENCE [LARGE SCALE GENOMIC DNA]</scope>
    <source>
        <strain evidence="2">JCM 18459</strain>
    </source>
</reference>
<evidence type="ECO:0008006" key="3">
    <source>
        <dbReference type="Google" id="ProtNLM"/>
    </source>
</evidence>
<proteinExistence type="predicted"/>
<accession>A0ABP9P6M7</accession>
<dbReference type="Proteomes" id="UP001500221">
    <property type="component" value="Unassembled WGS sequence"/>
</dbReference>
<name>A0ABP9P6M7_9ACTN</name>
<organism evidence="1 2">
    <name type="scientific">Nocardioides marinquilinus</name>
    <dbReference type="NCBI Taxonomy" id="1210400"/>
    <lineage>
        <taxon>Bacteria</taxon>
        <taxon>Bacillati</taxon>
        <taxon>Actinomycetota</taxon>
        <taxon>Actinomycetes</taxon>
        <taxon>Propionibacteriales</taxon>
        <taxon>Nocardioidaceae</taxon>
        <taxon>Nocardioides</taxon>
    </lineage>
</organism>
<evidence type="ECO:0000313" key="2">
    <source>
        <dbReference type="Proteomes" id="UP001500221"/>
    </source>
</evidence>
<keyword evidence="2" id="KW-1185">Reference proteome</keyword>